<name>A0A4Z2II49_9TELE</name>
<proteinExistence type="predicted"/>
<evidence type="ECO:0000313" key="1">
    <source>
        <dbReference type="EMBL" id="TNN77447.1"/>
    </source>
</evidence>
<sequence length="62" mass="6742">MTTGVDALGELDRPSCFIAVRLAKTCCPLDHDSILNQDRPGVEMLISAQTEYLHGVQTLVVV</sequence>
<organism evidence="1 2">
    <name type="scientific">Liparis tanakae</name>
    <name type="common">Tanaka's snailfish</name>
    <dbReference type="NCBI Taxonomy" id="230148"/>
    <lineage>
        <taxon>Eukaryota</taxon>
        <taxon>Metazoa</taxon>
        <taxon>Chordata</taxon>
        <taxon>Craniata</taxon>
        <taxon>Vertebrata</taxon>
        <taxon>Euteleostomi</taxon>
        <taxon>Actinopterygii</taxon>
        <taxon>Neopterygii</taxon>
        <taxon>Teleostei</taxon>
        <taxon>Neoteleostei</taxon>
        <taxon>Acanthomorphata</taxon>
        <taxon>Eupercaria</taxon>
        <taxon>Perciformes</taxon>
        <taxon>Cottioidei</taxon>
        <taxon>Cottales</taxon>
        <taxon>Liparidae</taxon>
        <taxon>Liparis</taxon>
    </lineage>
</organism>
<dbReference type="AlphaFoldDB" id="A0A4Z2II49"/>
<dbReference type="Proteomes" id="UP000314294">
    <property type="component" value="Unassembled WGS sequence"/>
</dbReference>
<reference evidence="1 2" key="1">
    <citation type="submission" date="2019-03" db="EMBL/GenBank/DDBJ databases">
        <title>First draft genome of Liparis tanakae, snailfish: a comprehensive survey of snailfish specific genes.</title>
        <authorList>
            <person name="Kim W."/>
            <person name="Song I."/>
            <person name="Jeong J.-H."/>
            <person name="Kim D."/>
            <person name="Kim S."/>
            <person name="Ryu S."/>
            <person name="Song J.Y."/>
            <person name="Lee S.K."/>
        </authorList>
    </citation>
    <scope>NUCLEOTIDE SEQUENCE [LARGE SCALE GENOMIC DNA]</scope>
    <source>
        <tissue evidence="1">Muscle</tissue>
    </source>
</reference>
<keyword evidence="2" id="KW-1185">Reference proteome</keyword>
<evidence type="ECO:0000313" key="2">
    <source>
        <dbReference type="Proteomes" id="UP000314294"/>
    </source>
</evidence>
<gene>
    <name evidence="1" type="ORF">EYF80_012261</name>
</gene>
<accession>A0A4Z2II49</accession>
<protein>
    <submittedName>
        <fullName evidence="1">Uncharacterized protein</fullName>
    </submittedName>
</protein>
<comment type="caution">
    <text evidence="1">The sequence shown here is derived from an EMBL/GenBank/DDBJ whole genome shotgun (WGS) entry which is preliminary data.</text>
</comment>
<dbReference type="EMBL" id="SRLO01000082">
    <property type="protein sequence ID" value="TNN77447.1"/>
    <property type="molecule type" value="Genomic_DNA"/>
</dbReference>